<dbReference type="RefSeq" id="WP_108637726.1">
    <property type="nucleotide sequence ID" value="NZ_FUEZ01000004.1"/>
</dbReference>
<feature type="transmembrane region" description="Helical" evidence="2">
    <location>
        <begin position="68"/>
        <end position="94"/>
    </location>
</feature>
<accession>A0A2U3PI72</accession>
<feature type="transmembrane region" description="Helical" evidence="2">
    <location>
        <begin position="30"/>
        <end position="48"/>
    </location>
</feature>
<feature type="compositionally biased region" description="Low complexity" evidence="1">
    <location>
        <begin position="186"/>
        <end position="198"/>
    </location>
</feature>
<evidence type="ECO:0000256" key="1">
    <source>
        <dbReference type="SAM" id="MobiDB-lite"/>
    </source>
</evidence>
<keyword evidence="4" id="KW-1185">Reference proteome</keyword>
<feature type="transmembrane region" description="Helical" evidence="2">
    <location>
        <begin position="101"/>
        <end position="121"/>
    </location>
</feature>
<reference evidence="3 4" key="1">
    <citation type="submission" date="2017-01" db="EMBL/GenBank/DDBJ databases">
        <authorList>
            <consortium name="Urmite Genomes"/>
        </authorList>
    </citation>
    <scope>NUCLEOTIDE SEQUENCE [LARGE SCALE GENOMIC DNA]</scope>
    <source>
        <strain evidence="3 4">AB215</strain>
    </source>
</reference>
<dbReference type="OrthoDB" id="4773013at2"/>
<feature type="region of interest" description="Disordered" evidence="1">
    <location>
        <begin position="184"/>
        <end position="209"/>
    </location>
</feature>
<keyword evidence="2" id="KW-0812">Transmembrane</keyword>
<feature type="compositionally biased region" description="Pro residues" evidence="1">
    <location>
        <begin position="199"/>
        <end position="209"/>
    </location>
</feature>
<feature type="transmembrane region" description="Helical" evidence="2">
    <location>
        <begin position="127"/>
        <end position="149"/>
    </location>
</feature>
<proteinExistence type="predicted"/>
<name>A0A2U3PI72_9MYCO</name>
<dbReference type="EMBL" id="FUEZ01000004">
    <property type="protein sequence ID" value="SPM43441.1"/>
    <property type="molecule type" value="Genomic_DNA"/>
</dbReference>
<sequence length="209" mass="22194">MTKEHTGIDALRAEIEAAERRIAREIDPGPRGFVVAILVFVLLGSFILPHTGDVRGWDVLFGSHGANAAALALPSRVFTWLALVFGVGFSMLALVTRRWSLAWIALAGSSIASATGLLAVWSRQTVAAGHAGPGVGLIVAWIAVILLTFHWARVVWSRTVVQLAAEEQRRRVVAQEQARTLLDTLDGPGAATGPDAPDAEPPAGQPDGR</sequence>
<organism evidence="3 4">
    <name type="scientific">Mycobacterium numidiamassiliense</name>
    <dbReference type="NCBI Taxonomy" id="1841861"/>
    <lineage>
        <taxon>Bacteria</taxon>
        <taxon>Bacillati</taxon>
        <taxon>Actinomycetota</taxon>
        <taxon>Actinomycetes</taxon>
        <taxon>Mycobacteriales</taxon>
        <taxon>Mycobacteriaceae</taxon>
        <taxon>Mycobacterium</taxon>
    </lineage>
</organism>
<protein>
    <submittedName>
        <fullName evidence="3">Membrane protein</fullName>
    </submittedName>
</protein>
<gene>
    <name evidence="3" type="ORF">MNAB215_5667</name>
</gene>
<dbReference type="AlphaFoldDB" id="A0A2U3PI72"/>
<dbReference type="STRING" id="1841861.GCA_900157365_03986"/>
<keyword evidence="2" id="KW-1133">Transmembrane helix</keyword>
<dbReference type="Proteomes" id="UP000240424">
    <property type="component" value="Unassembled WGS sequence"/>
</dbReference>
<keyword evidence="2" id="KW-0472">Membrane</keyword>
<evidence type="ECO:0000313" key="4">
    <source>
        <dbReference type="Proteomes" id="UP000240424"/>
    </source>
</evidence>
<evidence type="ECO:0000256" key="2">
    <source>
        <dbReference type="SAM" id="Phobius"/>
    </source>
</evidence>
<evidence type="ECO:0000313" key="3">
    <source>
        <dbReference type="EMBL" id="SPM43441.1"/>
    </source>
</evidence>